<dbReference type="Proteomes" id="UP001482620">
    <property type="component" value="Unassembled WGS sequence"/>
</dbReference>
<name>A0ABV0SI31_9TELE</name>
<protein>
    <submittedName>
        <fullName evidence="2">Uncharacterized protein</fullName>
    </submittedName>
</protein>
<feature type="region of interest" description="Disordered" evidence="1">
    <location>
        <begin position="1"/>
        <end position="69"/>
    </location>
</feature>
<evidence type="ECO:0000313" key="3">
    <source>
        <dbReference type="Proteomes" id="UP001482620"/>
    </source>
</evidence>
<feature type="compositionally biased region" description="Polar residues" evidence="1">
    <location>
        <begin position="59"/>
        <end position="69"/>
    </location>
</feature>
<feature type="non-terminal residue" evidence="2">
    <location>
        <position position="69"/>
    </location>
</feature>
<gene>
    <name evidence="2" type="ORF">ILYODFUR_003256</name>
</gene>
<organism evidence="2 3">
    <name type="scientific">Ilyodon furcidens</name>
    <name type="common">goldbreast splitfin</name>
    <dbReference type="NCBI Taxonomy" id="33524"/>
    <lineage>
        <taxon>Eukaryota</taxon>
        <taxon>Metazoa</taxon>
        <taxon>Chordata</taxon>
        <taxon>Craniata</taxon>
        <taxon>Vertebrata</taxon>
        <taxon>Euteleostomi</taxon>
        <taxon>Actinopterygii</taxon>
        <taxon>Neopterygii</taxon>
        <taxon>Teleostei</taxon>
        <taxon>Neoteleostei</taxon>
        <taxon>Acanthomorphata</taxon>
        <taxon>Ovalentaria</taxon>
        <taxon>Atherinomorphae</taxon>
        <taxon>Cyprinodontiformes</taxon>
        <taxon>Goodeidae</taxon>
        <taxon>Ilyodon</taxon>
    </lineage>
</organism>
<reference evidence="2 3" key="1">
    <citation type="submission" date="2021-06" db="EMBL/GenBank/DDBJ databases">
        <authorList>
            <person name="Palmer J.M."/>
        </authorList>
    </citation>
    <scope>NUCLEOTIDE SEQUENCE [LARGE SCALE GENOMIC DNA]</scope>
    <source>
        <strain evidence="3">if_2019</strain>
        <tissue evidence="2">Muscle</tissue>
    </source>
</reference>
<sequence length="69" mass="8222">MKEVQAEPLLNLSGFVTDTETEMERKKKKRESEKEGQKLKGESRRIEWRKERRMKRMQDNTLLASTPAE</sequence>
<evidence type="ECO:0000313" key="2">
    <source>
        <dbReference type="EMBL" id="MEQ2220232.1"/>
    </source>
</evidence>
<keyword evidence="3" id="KW-1185">Reference proteome</keyword>
<dbReference type="EMBL" id="JAHRIQ010000166">
    <property type="protein sequence ID" value="MEQ2220232.1"/>
    <property type="molecule type" value="Genomic_DNA"/>
</dbReference>
<comment type="caution">
    <text evidence="2">The sequence shown here is derived from an EMBL/GenBank/DDBJ whole genome shotgun (WGS) entry which is preliminary data.</text>
</comment>
<proteinExistence type="predicted"/>
<accession>A0ABV0SI31</accession>
<feature type="compositionally biased region" description="Basic and acidic residues" evidence="1">
    <location>
        <begin position="22"/>
        <end position="50"/>
    </location>
</feature>
<evidence type="ECO:0000256" key="1">
    <source>
        <dbReference type="SAM" id="MobiDB-lite"/>
    </source>
</evidence>